<evidence type="ECO:0000256" key="5">
    <source>
        <dbReference type="ARBA" id="ARBA00023002"/>
    </source>
</evidence>
<dbReference type="InterPro" id="IPR001128">
    <property type="entry name" value="Cyt_P450"/>
</dbReference>
<dbReference type="AlphaFoldDB" id="A0A5N6D4M4"/>
<dbReference type="VEuPathDB" id="FungiDB:BDV34DRAFT_217394"/>
<dbReference type="PANTHER" id="PTHR24305">
    <property type="entry name" value="CYTOCHROME P450"/>
    <property type="match status" value="1"/>
</dbReference>
<keyword evidence="8" id="KW-1133">Transmembrane helix</keyword>
<gene>
    <name evidence="9" type="ORF">BDV34DRAFT_217394</name>
</gene>
<accession>A0A5N6D4M4</accession>
<keyword evidence="10" id="KW-1185">Reference proteome</keyword>
<keyword evidence="6" id="KW-0408">Iron</keyword>
<evidence type="ECO:0000256" key="3">
    <source>
        <dbReference type="ARBA" id="ARBA00022617"/>
    </source>
</evidence>
<evidence type="ECO:0000256" key="1">
    <source>
        <dbReference type="ARBA" id="ARBA00001971"/>
    </source>
</evidence>
<dbReference type="PANTHER" id="PTHR24305:SF157">
    <property type="entry name" value="N-ACETYLTRYPTOPHAN 6-HYDROXYLASE IVOC-RELATED"/>
    <property type="match status" value="1"/>
</dbReference>
<evidence type="ECO:0000313" key="9">
    <source>
        <dbReference type="EMBL" id="KAB8200206.1"/>
    </source>
</evidence>
<evidence type="ECO:0000256" key="4">
    <source>
        <dbReference type="ARBA" id="ARBA00022723"/>
    </source>
</evidence>
<dbReference type="GO" id="GO:0005506">
    <property type="term" value="F:iron ion binding"/>
    <property type="evidence" value="ECO:0007669"/>
    <property type="project" value="InterPro"/>
</dbReference>
<feature type="transmembrane region" description="Helical" evidence="8">
    <location>
        <begin position="6"/>
        <end position="29"/>
    </location>
</feature>
<dbReference type="Gene3D" id="1.10.630.10">
    <property type="entry name" value="Cytochrome P450"/>
    <property type="match status" value="1"/>
</dbReference>
<keyword evidence="7" id="KW-0503">Monooxygenase</keyword>
<name>A0A5N6D4M4_ASPPA</name>
<comment type="cofactor">
    <cofactor evidence="1">
        <name>heme</name>
        <dbReference type="ChEBI" id="CHEBI:30413"/>
    </cofactor>
</comment>
<dbReference type="SUPFAM" id="SSF48264">
    <property type="entry name" value="Cytochrome P450"/>
    <property type="match status" value="1"/>
</dbReference>
<proteinExistence type="inferred from homology"/>
<keyword evidence="8" id="KW-0812">Transmembrane</keyword>
<keyword evidence="5" id="KW-0560">Oxidoreductase</keyword>
<protein>
    <submittedName>
        <fullName evidence="9">Cytochrome P450</fullName>
    </submittedName>
</protein>
<evidence type="ECO:0000256" key="8">
    <source>
        <dbReference type="SAM" id="Phobius"/>
    </source>
</evidence>
<dbReference type="InterPro" id="IPR002401">
    <property type="entry name" value="Cyt_P450_E_grp-I"/>
</dbReference>
<dbReference type="GO" id="GO:0016705">
    <property type="term" value="F:oxidoreductase activity, acting on paired donors, with incorporation or reduction of molecular oxygen"/>
    <property type="evidence" value="ECO:0007669"/>
    <property type="project" value="InterPro"/>
</dbReference>
<dbReference type="PRINTS" id="PR00463">
    <property type="entry name" value="EP450I"/>
</dbReference>
<reference evidence="9 10" key="1">
    <citation type="submission" date="2019-04" db="EMBL/GenBank/DDBJ databases">
        <title>Fungal friends and foes A comparative genomics study of 23 Aspergillus species from section Flavi.</title>
        <authorList>
            <consortium name="DOE Joint Genome Institute"/>
            <person name="Kjaerbolling I."/>
            <person name="Vesth T.C."/>
            <person name="Frisvad J.C."/>
            <person name="Nybo J.L."/>
            <person name="Theobald S."/>
            <person name="Kildgaard S."/>
            <person name="Petersen T.I."/>
            <person name="Kuo A."/>
            <person name="Sato A."/>
            <person name="Lyhne E.K."/>
            <person name="Kogle M.E."/>
            <person name="Wiebenga A."/>
            <person name="Kun R.S."/>
            <person name="Lubbers R.J."/>
            <person name="Makela M.R."/>
            <person name="Barry K."/>
            <person name="Chovatia M."/>
            <person name="Clum A."/>
            <person name="Daum C."/>
            <person name="Haridas S."/>
            <person name="He G."/>
            <person name="LaButti K."/>
            <person name="Lipzen A."/>
            <person name="Mondo S."/>
            <person name="Pangilinan J."/>
            <person name="Riley R."/>
            <person name="Salamov A."/>
            <person name="Simmons B.A."/>
            <person name="Magnuson J.K."/>
            <person name="Henrissat B."/>
            <person name="Mortensen U.H."/>
            <person name="Larsen T.O."/>
            <person name="De vries R.P."/>
            <person name="Grigoriev I.V."/>
            <person name="Machida M."/>
            <person name="Baker S.E."/>
            <person name="Andersen M.R."/>
        </authorList>
    </citation>
    <scope>NUCLEOTIDE SEQUENCE [LARGE SCALE GENOMIC DNA]</scope>
    <source>
        <strain evidence="9 10">CBS 117618</strain>
    </source>
</reference>
<dbReference type="GO" id="GO:0004497">
    <property type="term" value="F:monooxygenase activity"/>
    <property type="evidence" value="ECO:0007669"/>
    <property type="project" value="UniProtKB-KW"/>
</dbReference>
<dbReference type="InterPro" id="IPR036396">
    <property type="entry name" value="Cyt_P450_sf"/>
</dbReference>
<evidence type="ECO:0000256" key="2">
    <source>
        <dbReference type="ARBA" id="ARBA00010617"/>
    </source>
</evidence>
<dbReference type="EMBL" id="ML735050">
    <property type="protein sequence ID" value="KAB8200206.1"/>
    <property type="molecule type" value="Genomic_DNA"/>
</dbReference>
<evidence type="ECO:0000313" key="10">
    <source>
        <dbReference type="Proteomes" id="UP000326532"/>
    </source>
</evidence>
<comment type="similarity">
    <text evidence="2">Belongs to the cytochrome P450 family.</text>
</comment>
<evidence type="ECO:0000256" key="7">
    <source>
        <dbReference type="ARBA" id="ARBA00023033"/>
    </source>
</evidence>
<dbReference type="InterPro" id="IPR050121">
    <property type="entry name" value="Cytochrome_P450_monoxygenase"/>
</dbReference>
<keyword evidence="8" id="KW-0472">Membrane</keyword>
<keyword evidence="4" id="KW-0479">Metal-binding</keyword>
<organism evidence="9 10">
    <name type="scientific">Aspergillus parasiticus</name>
    <dbReference type="NCBI Taxonomy" id="5067"/>
    <lineage>
        <taxon>Eukaryota</taxon>
        <taxon>Fungi</taxon>
        <taxon>Dikarya</taxon>
        <taxon>Ascomycota</taxon>
        <taxon>Pezizomycotina</taxon>
        <taxon>Eurotiomycetes</taxon>
        <taxon>Eurotiomycetidae</taxon>
        <taxon>Eurotiales</taxon>
        <taxon>Aspergillaceae</taxon>
        <taxon>Aspergillus</taxon>
        <taxon>Aspergillus subgen. Circumdati</taxon>
    </lineage>
</organism>
<keyword evidence="3" id="KW-0349">Heme</keyword>
<dbReference type="Proteomes" id="UP000326532">
    <property type="component" value="Unassembled WGS sequence"/>
</dbReference>
<evidence type="ECO:0000256" key="6">
    <source>
        <dbReference type="ARBA" id="ARBA00023004"/>
    </source>
</evidence>
<sequence length="369" mass="41845">MDYLYFHWLCLCSVVALYIAAVVFYRLVLSPLAQFPGPRLAAATGPYEAYFQLLKGGKLIWEINHLHQGYGPIIRPKPNELHSRARTTTIRSMRARFLKKKANIKKSERHFSASVSSHKPLELHIALQCFASDTMSQYYFGSPEGIHCLDQPELSATWKTQITWLFELSRLNRHVQILSSIGRLVPWMRCNAIHEGYSTASTAIYSTILADPDVPASEKESSRLEDDAVLLTIAGTDAATQATAITFFDILNNPTVHKKLKVELFENIPEVATVPTIHQLEQLPYLSATIKEGLRLSSIITTRLPRIAPDEVLQYGQWSNPAGTPVRMSTYFMLRDPHIFQYPTSFIPERWMLNPEETKRLKKIPGSGF</sequence>
<dbReference type="GO" id="GO:0020037">
    <property type="term" value="F:heme binding"/>
    <property type="evidence" value="ECO:0007669"/>
    <property type="project" value="InterPro"/>
</dbReference>
<dbReference type="Pfam" id="PF00067">
    <property type="entry name" value="p450"/>
    <property type="match status" value="1"/>
</dbReference>